<dbReference type="GO" id="GO:0046306">
    <property type="term" value="P:alkanesulfonate catabolic process"/>
    <property type="evidence" value="ECO:0007669"/>
    <property type="project" value="TreeGrafter"/>
</dbReference>
<gene>
    <name evidence="7" type="ORF">GTP46_08650</name>
</gene>
<evidence type="ECO:0000256" key="3">
    <source>
        <dbReference type="ARBA" id="ARBA00023002"/>
    </source>
</evidence>
<dbReference type="PANTHER" id="PTHR42847">
    <property type="entry name" value="ALKANESULFONATE MONOOXYGENASE"/>
    <property type="match status" value="1"/>
</dbReference>
<organism evidence="7 8">
    <name type="scientific">Duganella flavida</name>
    <dbReference type="NCBI Taxonomy" id="2692175"/>
    <lineage>
        <taxon>Bacteria</taxon>
        <taxon>Pseudomonadati</taxon>
        <taxon>Pseudomonadota</taxon>
        <taxon>Betaproteobacteria</taxon>
        <taxon>Burkholderiales</taxon>
        <taxon>Oxalobacteraceae</taxon>
        <taxon>Telluria group</taxon>
        <taxon>Duganella</taxon>
    </lineage>
</organism>
<keyword evidence="1" id="KW-0285">Flavoprotein</keyword>
<dbReference type="SUPFAM" id="SSF51679">
    <property type="entry name" value="Bacterial luciferase-like"/>
    <property type="match status" value="1"/>
</dbReference>
<dbReference type="InterPro" id="IPR050172">
    <property type="entry name" value="SsuD_RutA_monooxygenase"/>
</dbReference>
<dbReference type="InterPro" id="IPR036661">
    <property type="entry name" value="Luciferase-like_sf"/>
</dbReference>
<keyword evidence="2" id="KW-0288">FMN</keyword>
<dbReference type="PANTHER" id="PTHR42847:SF4">
    <property type="entry name" value="ALKANESULFONATE MONOOXYGENASE-RELATED"/>
    <property type="match status" value="1"/>
</dbReference>
<reference evidence="7 8" key="1">
    <citation type="submission" date="2019-12" db="EMBL/GenBank/DDBJ databases">
        <title>Novel species isolated from a subtropical stream in China.</title>
        <authorList>
            <person name="Lu H."/>
        </authorList>
    </citation>
    <scope>NUCLEOTIDE SEQUENCE [LARGE SCALE GENOMIC DNA]</scope>
    <source>
        <strain evidence="7 8">FT135W</strain>
    </source>
</reference>
<keyword evidence="8" id="KW-1185">Reference proteome</keyword>
<evidence type="ECO:0000256" key="1">
    <source>
        <dbReference type="ARBA" id="ARBA00022630"/>
    </source>
</evidence>
<feature type="domain" description="Luciferase-like" evidence="6">
    <location>
        <begin position="43"/>
        <end position="353"/>
    </location>
</feature>
<feature type="region of interest" description="Disordered" evidence="5">
    <location>
        <begin position="274"/>
        <end position="301"/>
    </location>
</feature>
<dbReference type="RefSeq" id="WP_161006203.1">
    <property type="nucleotide sequence ID" value="NZ_WWCN01000004.1"/>
</dbReference>
<sequence length="390" mass="43109">MSIDFFWRLPMHGDGRKAHDKHTRGEWNNSTGTRVAPRIDDDTFGYIDYLSQVARAAEISGFHGALIPIFRFTDEPWMVAAALARETRRLRLLIALQPHFIQPAYAAQMAASLQRISRGRVEWNVISGGDPSAQRGYGDFSAHDERYARTSEFLDVVRGVNAGAPFDYEGKHYQVQGGGLLEPLVQQAVPRIWLAGASDASMQVASRHADIHLTWGEPLAKQREVIEATRRAFDAKGVEREIRFGMRIDILARETEEQAWADLRRMHDTVDESTREFGFASRRSAKGAPSSDSVGAQRQQKLSGGATNFDELVVGQNVWAGMSAIRGGPGCVLVGSHEQVAERLAEYVDIGVSSFILASNGHLEEAYRVGEEVLPLVPQAARRAVTKQAA</sequence>
<protein>
    <submittedName>
        <fullName evidence="7">LLM class flavin-dependent oxidoreductase</fullName>
    </submittedName>
</protein>
<keyword evidence="4" id="KW-0503">Monooxygenase</keyword>
<comment type="caution">
    <text evidence="7">The sequence shown here is derived from an EMBL/GenBank/DDBJ whole genome shotgun (WGS) entry which is preliminary data.</text>
</comment>
<dbReference type="Gene3D" id="3.20.20.30">
    <property type="entry name" value="Luciferase-like domain"/>
    <property type="match status" value="1"/>
</dbReference>
<dbReference type="GO" id="GO:0008726">
    <property type="term" value="F:alkanesulfonate monooxygenase activity"/>
    <property type="evidence" value="ECO:0007669"/>
    <property type="project" value="TreeGrafter"/>
</dbReference>
<evidence type="ECO:0000256" key="4">
    <source>
        <dbReference type="ARBA" id="ARBA00023033"/>
    </source>
</evidence>
<accession>A0A6L8KA50</accession>
<evidence type="ECO:0000313" key="8">
    <source>
        <dbReference type="Proteomes" id="UP000479335"/>
    </source>
</evidence>
<proteinExistence type="predicted"/>
<evidence type="ECO:0000256" key="5">
    <source>
        <dbReference type="SAM" id="MobiDB-lite"/>
    </source>
</evidence>
<evidence type="ECO:0000259" key="6">
    <source>
        <dbReference type="Pfam" id="PF00296"/>
    </source>
</evidence>
<evidence type="ECO:0000256" key="2">
    <source>
        <dbReference type="ARBA" id="ARBA00022643"/>
    </source>
</evidence>
<dbReference type="InterPro" id="IPR011251">
    <property type="entry name" value="Luciferase-like_dom"/>
</dbReference>
<dbReference type="Pfam" id="PF00296">
    <property type="entry name" value="Bac_luciferase"/>
    <property type="match status" value="1"/>
</dbReference>
<dbReference type="Proteomes" id="UP000479335">
    <property type="component" value="Unassembled WGS sequence"/>
</dbReference>
<keyword evidence="3" id="KW-0560">Oxidoreductase</keyword>
<dbReference type="AlphaFoldDB" id="A0A6L8KA50"/>
<dbReference type="EMBL" id="WWCN01000004">
    <property type="protein sequence ID" value="MYM22714.1"/>
    <property type="molecule type" value="Genomic_DNA"/>
</dbReference>
<dbReference type="CDD" id="cd01094">
    <property type="entry name" value="Alkanesulfonate_monoxygenase"/>
    <property type="match status" value="1"/>
</dbReference>
<name>A0A6L8KA50_9BURK</name>
<evidence type="ECO:0000313" key="7">
    <source>
        <dbReference type="EMBL" id="MYM22714.1"/>
    </source>
</evidence>
<feature type="compositionally biased region" description="Polar residues" evidence="5">
    <location>
        <begin position="290"/>
        <end position="301"/>
    </location>
</feature>